<comment type="catalytic activity">
    <reaction evidence="1">
        <text>D-maltose = alpha,alpha-trehalose</text>
        <dbReference type="Rhea" id="RHEA:15145"/>
        <dbReference type="ChEBI" id="CHEBI:16551"/>
        <dbReference type="ChEBI" id="CHEBI:17306"/>
        <dbReference type="EC" id="5.4.99.16"/>
    </reaction>
</comment>
<dbReference type="GO" id="GO:0047471">
    <property type="term" value="F:maltose alpha-D-glucosyltransferase activity"/>
    <property type="evidence" value="ECO:0007669"/>
    <property type="project" value="UniProtKB-EC"/>
</dbReference>
<gene>
    <name evidence="10" type="ORF">DDB_G0282715</name>
</gene>
<evidence type="ECO:0000313" key="11">
    <source>
        <dbReference type="Proteomes" id="UP000002195"/>
    </source>
</evidence>
<dbReference type="Gene3D" id="3.90.400.10">
    <property type="entry name" value="Oligo-1,6-glucosidase, Domain 2"/>
    <property type="match status" value="1"/>
</dbReference>
<dbReference type="InterPro" id="IPR012810">
    <property type="entry name" value="TreS/a-amylase_N"/>
</dbReference>
<evidence type="ECO:0000256" key="7">
    <source>
        <dbReference type="ARBA" id="ARBA00031378"/>
    </source>
</evidence>
<evidence type="ECO:0000256" key="8">
    <source>
        <dbReference type="SAM" id="MobiDB-lite"/>
    </source>
</evidence>
<dbReference type="PhylomeDB" id="Q54S16"/>
<dbReference type="OMA" id="PNGEKWA"/>
<dbReference type="eggNOG" id="KOG0471">
    <property type="taxonomic scope" value="Eukaryota"/>
</dbReference>
<dbReference type="RefSeq" id="XP_640223.1">
    <property type="nucleotide sequence ID" value="XM_635131.1"/>
</dbReference>
<dbReference type="Gene3D" id="2.60.40.1180">
    <property type="entry name" value="Golgi alpha-mannosidase II"/>
    <property type="match status" value="1"/>
</dbReference>
<dbReference type="InterPro" id="IPR045857">
    <property type="entry name" value="O16G_dom_2"/>
</dbReference>
<dbReference type="Gene3D" id="3.20.20.80">
    <property type="entry name" value="Glycosidases"/>
    <property type="match status" value="1"/>
</dbReference>
<comment type="similarity">
    <text evidence="2">Belongs to the glycosyl hydrolase 13 family. TreS subfamily.</text>
</comment>
<feature type="compositionally biased region" description="Gly residues" evidence="8">
    <location>
        <begin position="587"/>
        <end position="609"/>
    </location>
</feature>
<evidence type="ECO:0000259" key="9">
    <source>
        <dbReference type="SMART" id="SM00642"/>
    </source>
</evidence>
<sequence>MTTPNGLGNSIENMLSLSSGDTLTQQFISSPPLNNSTDEFLDYSEHERSEMSVSNNLWYKEAIFYEVYVRAFCDIEGTGNGGISGITNKLDYLHTLGVDCIWLLPIYPSPLKDDGYDISDYCDIHPDYGTLNDFKILVKAVHERNMKIIADFIPNHCSDKHKWFQSARLSRDSPYRDYFVWSDSPQKYKDARIIFLDVEQSNWTWDEAAGQYYWHRFYKEQPDLNFDNPKVQQEMLNIIDFWLNLGIDGFRVDAVPYLFEREGTSCENLPETHEFLKKMRKFIDDKYPGRIILAEACQMPDEVRKYFGDGDEFHMGFHFPVMPRIYMSIMRSKSECLRSIMENTPEIPNTCQWVTFLRNHDELTLEMVTKDERKEMWDFYAPVPRMRINLGIRRRLAPLMGGDQRKIELAYSLLFTLPGSPIIYYGDEICMGDNIWLEDRHGVRTPMQWSDQPPNGGFSTSNKLYAPVIDDPEYGYQKVNVVESEKDPSSLYQVIRQMIQRRRKHLSFGHGSFQWVNSDNPHIASYMRICGIDRMFIVQNLSDQVQKVTLHTHATPVLPSLSTHQSSICGGGGSLHRRTASNSGDGIASGIGSRIGGTNTSGGGGGGNNDGISNITSNFGNTLTVDGAGGNLSGSKVTPIPTRKVHTHYQQSNINRQQHLQPLTTKEEYEASKDTKQPFVSFLNVETASYDEQSHYLIDILTDYQVMVDQKGYVTMDLEPYQFFWFSMGEITTLMGDGSKSRDLRRKSIQINDPINLHHRNSHFADPIDE</sequence>
<name>Q54S16_DICDI</name>
<feature type="region of interest" description="Disordered" evidence="8">
    <location>
        <begin position="569"/>
        <end position="609"/>
    </location>
</feature>
<dbReference type="InterPro" id="IPR013780">
    <property type="entry name" value="Glyco_hydro_b"/>
</dbReference>
<evidence type="ECO:0000256" key="6">
    <source>
        <dbReference type="ARBA" id="ARBA00023235"/>
    </source>
</evidence>
<feature type="domain" description="Glycosyl hydrolase family 13 catalytic" evidence="9">
    <location>
        <begin position="66"/>
        <end position="502"/>
    </location>
</feature>
<dbReference type="PANTHER" id="PTHR10357:SF219">
    <property type="entry name" value="MALTOSE ALPHA-D-GLUCOSYLTRANSFERASE"/>
    <property type="match status" value="1"/>
</dbReference>
<dbReference type="InterPro" id="IPR017853">
    <property type="entry name" value="GH"/>
</dbReference>
<dbReference type="EMBL" id="AAFI02000047">
    <property type="protein sequence ID" value="EAL66217.1"/>
    <property type="molecule type" value="Genomic_DNA"/>
</dbReference>
<organism evidence="10 11">
    <name type="scientific">Dictyostelium discoideum</name>
    <name type="common">Social amoeba</name>
    <dbReference type="NCBI Taxonomy" id="44689"/>
    <lineage>
        <taxon>Eukaryota</taxon>
        <taxon>Amoebozoa</taxon>
        <taxon>Evosea</taxon>
        <taxon>Eumycetozoa</taxon>
        <taxon>Dictyostelia</taxon>
        <taxon>Dictyosteliales</taxon>
        <taxon>Dictyosteliaceae</taxon>
        <taxon>Dictyostelium</taxon>
    </lineage>
</organism>
<reference evidence="10 11" key="1">
    <citation type="journal article" date="2005" name="Nature">
        <title>The genome of the social amoeba Dictyostelium discoideum.</title>
        <authorList>
            <consortium name="The Dictyostelium discoideum Sequencing Consortium"/>
            <person name="Eichinger L."/>
            <person name="Pachebat J.A."/>
            <person name="Glockner G."/>
            <person name="Rajandream M.A."/>
            <person name="Sucgang R."/>
            <person name="Berriman M."/>
            <person name="Song J."/>
            <person name="Olsen R."/>
            <person name="Szafranski K."/>
            <person name="Xu Q."/>
            <person name="Tunggal B."/>
            <person name="Kummerfeld S."/>
            <person name="Madera M."/>
            <person name="Konfortov B.A."/>
            <person name="Rivero F."/>
            <person name="Bankier A.T."/>
            <person name="Lehmann R."/>
            <person name="Hamlin N."/>
            <person name="Davies R."/>
            <person name="Gaudet P."/>
            <person name="Fey P."/>
            <person name="Pilcher K."/>
            <person name="Chen G."/>
            <person name="Saunders D."/>
            <person name="Sodergren E."/>
            <person name="Davis P."/>
            <person name="Kerhornou A."/>
            <person name="Nie X."/>
            <person name="Hall N."/>
            <person name="Anjard C."/>
            <person name="Hemphill L."/>
            <person name="Bason N."/>
            <person name="Farbrother P."/>
            <person name="Desany B."/>
            <person name="Just E."/>
            <person name="Morio T."/>
            <person name="Rost R."/>
            <person name="Churcher C."/>
            <person name="Cooper J."/>
            <person name="Haydock S."/>
            <person name="van Driessche N."/>
            <person name="Cronin A."/>
            <person name="Goodhead I."/>
            <person name="Muzny D."/>
            <person name="Mourier T."/>
            <person name="Pain A."/>
            <person name="Lu M."/>
            <person name="Harper D."/>
            <person name="Lindsay R."/>
            <person name="Hauser H."/>
            <person name="James K."/>
            <person name="Quiles M."/>
            <person name="Madan Babu M."/>
            <person name="Saito T."/>
            <person name="Buchrieser C."/>
            <person name="Wardroper A."/>
            <person name="Felder M."/>
            <person name="Thangavelu M."/>
            <person name="Johnson D."/>
            <person name="Knights A."/>
            <person name="Loulseged H."/>
            <person name="Mungall K."/>
            <person name="Oliver K."/>
            <person name="Price C."/>
            <person name="Quail M.A."/>
            <person name="Urushihara H."/>
            <person name="Hernandez J."/>
            <person name="Rabbinowitsch E."/>
            <person name="Steffen D."/>
            <person name="Sanders M."/>
            <person name="Ma J."/>
            <person name="Kohara Y."/>
            <person name="Sharp S."/>
            <person name="Simmonds M."/>
            <person name="Spiegler S."/>
            <person name="Tivey A."/>
            <person name="Sugano S."/>
            <person name="White B."/>
            <person name="Walker D."/>
            <person name="Woodward J."/>
            <person name="Winckler T."/>
            <person name="Tanaka Y."/>
            <person name="Shaulsky G."/>
            <person name="Schleicher M."/>
            <person name="Weinstock G."/>
            <person name="Rosenthal A."/>
            <person name="Cox E.C."/>
            <person name="Chisholm R.L."/>
            <person name="Gibbs R."/>
            <person name="Loomis W.F."/>
            <person name="Platzer M."/>
            <person name="Kay R.R."/>
            <person name="Williams J."/>
            <person name="Dear P.H."/>
            <person name="Noegel A.A."/>
            <person name="Barrell B."/>
            <person name="Kuspa A."/>
        </authorList>
    </citation>
    <scope>NUCLEOTIDE SEQUENCE [LARGE SCALE GENOMIC DNA]</scope>
    <source>
        <strain evidence="10 11">AX4</strain>
    </source>
</reference>
<dbReference type="Proteomes" id="UP000002195">
    <property type="component" value="Unassembled WGS sequence"/>
</dbReference>
<evidence type="ECO:0000256" key="3">
    <source>
        <dbReference type="ARBA" id="ARBA00012619"/>
    </source>
</evidence>
<dbReference type="CDD" id="cd11334">
    <property type="entry name" value="AmyAc_TreS"/>
    <property type="match status" value="1"/>
</dbReference>
<dbReference type="EC" id="5.4.99.16" evidence="3"/>
<comment type="caution">
    <text evidence="10">The sequence shown here is derived from an EMBL/GenBank/DDBJ whole genome shotgun (WGS) entry which is preliminary data.</text>
</comment>
<dbReference type="SMART" id="SM00642">
    <property type="entry name" value="Aamy"/>
    <property type="match status" value="1"/>
</dbReference>
<dbReference type="FunFam" id="3.20.20.80:FF:000055">
    <property type="entry name" value="Trehalose synthase"/>
    <property type="match status" value="1"/>
</dbReference>
<proteinExistence type="inferred from homology"/>
<evidence type="ECO:0000256" key="5">
    <source>
        <dbReference type="ARBA" id="ARBA00022837"/>
    </source>
</evidence>
<dbReference type="AlphaFoldDB" id="Q54S16"/>
<dbReference type="STRING" id="44689.Q54S16"/>
<dbReference type="Pfam" id="PF00128">
    <property type="entry name" value="Alpha-amylase"/>
    <property type="match status" value="2"/>
</dbReference>
<dbReference type="PANTHER" id="PTHR10357">
    <property type="entry name" value="ALPHA-AMYLASE FAMILY MEMBER"/>
    <property type="match status" value="1"/>
</dbReference>
<evidence type="ECO:0000256" key="1">
    <source>
        <dbReference type="ARBA" id="ARBA00001595"/>
    </source>
</evidence>
<accession>Q54S16</accession>
<dbReference type="SUPFAM" id="SSF51445">
    <property type="entry name" value="(Trans)glycosidases"/>
    <property type="match status" value="1"/>
</dbReference>
<keyword evidence="11" id="KW-1185">Reference proteome</keyword>
<evidence type="ECO:0000313" key="10">
    <source>
        <dbReference type="EMBL" id="EAL66217.1"/>
    </source>
</evidence>
<keyword evidence="4" id="KW-0479">Metal-binding</keyword>
<dbReference type="VEuPathDB" id="AmoebaDB:DDB_G0282715"/>
<dbReference type="InterPro" id="IPR006047">
    <property type="entry name" value="GH13_cat_dom"/>
</dbReference>
<keyword evidence="5" id="KW-0106">Calcium</keyword>
<protein>
    <recommendedName>
        <fullName evidence="3">maltose alpha-D-glucosyltransferase</fullName>
        <ecNumber evidence="3">5.4.99.16</ecNumber>
    </recommendedName>
    <alternativeName>
        <fullName evidence="7">Maltose alpha-D-glucosyltransferase</fullName>
    </alternativeName>
</protein>
<evidence type="ECO:0000256" key="2">
    <source>
        <dbReference type="ARBA" id="ARBA00005496"/>
    </source>
</evidence>
<dbReference type="dictyBase" id="DDB_G0282715"/>
<dbReference type="GeneID" id="8623763"/>
<dbReference type="InParanoid" id="Q54S16"/>
<keyword evidence="6" id="KW-0413">Isomerase</keyword>
<dbReference type="PaxDb" id="44689-DDB0204945"/>
<dbReference type="HOGENOM" id="CLU_363091_0_0_1"/>
<dbReference type="GO" id="GO:0046872">
    <property type="term" value="F:metal ion binding"/>
    <property type="evidence" value="ECO:0007669"/>
    <property type="project" value="UniProtKB-KW"/>
</dbReference>
<dbReference type="NCBIfam" id="TIGR02456">
    <property type="entry name" value="treS_nterm"/>
    <property type="match status" value="1"/>
</dbReference>
<dbReference type="GO" id="GO:0005975">
    <property type="term" value="P:carbohydrate metabolic process"/>
    <property type="evidence" value="ECO:0007669"/>
    <property type="project" value="InterPro"/>
</dbReference>
<dbReference type="KEGG" id="ddi:DDB_G0282715"/>
<dbReference type="SMR" id="Q54S16"/>
<evidence type="ECO:0000256" key="4">
    <source>
        <dbReference type="ARBA" id="ARBA00022723"/>
    </source>
</evidence>